<dbReference type="InterPro" id="IPR016024">
    <property type="entry name" value="ARM-type_fold"/>
</dbReference>
<keyword evidence="1" id="KW-0808">Transferase</keyword>
<dbReference type="Proteomes" id="UP001212841">
    <property type="component" value="Unassembled WGS sequence"/>
</dbReference>
<accession>A0AAD5S0I1</accession>
<comment type="caution">
    <text evidence="1">The sequence shown here is derived from an EMBL/GenBank/DDBJ whole genome shotgun (WGS) entry which is preliminary data.</text>
</comment>
<dbReference type="EMBL" id="JADGJD010002372">
    <property type="protein sequence ID" value="KAJ3032942.1"/>
    <property type="molecule type" value="Genomic_DNA"/>
</dbReference>
<reference evidence="1" key="1">
    <citation type="submission" date="2020-05" db="EMBL/GenBank/DDBJ databases">
        <title>Phylogenomic resolution of chytrid fungi.</title>
        <authorList>
            <person name="Stajich J.E."/>
            <person name="Amses K."/>
            <person name="Simmons R."/>
            <person name="Seto K."/>
            <person name="Myers J."/>
            <person name="Bonds A."/>
            <person name="Quandt C.A."/>
            <person name="Barry K."/>
            <person name="Liu P."/>
            <person name="Grigoriev I."/>
            <person name="Longcore J.E."/>
            <person name="James T.Y."/>
        </authorList>
    </citation>
    <scope>NUCLEOTIDE SEQUENCE</scope>
    <source>
        <strain evidence="1">JEL0318</strain>
    </source>
</reference>
<evidence type="ECO:0000313" key="1">
    <source>
        <dbReference type="EMBL" id="KAJ3032942.1"/>
    </source>
</evidence>
<keyword evidence="2" id="KW-1185">Reference proteome</keyword>
<organism evidence="1 2">
    <name type="scientific">Rhizophlyctis rosea</name>
    <dbReference type="NCBI Taxonomy" id="64517"/>
    <lineage>
        <taxon>Eukaryota</taxon>
        <taxon>Fungi</taxon>
        <taxon>Fungi incertae sedis</taxon>
        <taxon>Chytridiomycota</taxon>
        <taxon>Chytridiomycota incertae sedis</taxon>
        <taxon>Chytridiomycetes</taxon>
        <taxon>Rhizophlyctidales</taxon>
        <taxon>Rhizophlyctidaceae</taxon>
        <taxon>Rhizophlyctis</taxon>
    </lineage>
</organism>
<name>A0AAD5S0I1_9FUNG</name>
<dbReference type="AlphaFoldDB" id="A0AAD5S0I1"/>
<sequence length="410" mass="46355">MAINTLEVSQPAHHFCSNVECIESLSTPFPETPAKYDRGYNILGRALKDDNDALYTKRTQNANQFVAFYVSAAGSADANAFVSDGLIRSYGEVVWDVLGDGRPPSTYKNSLIRCIAALGHVYMAQAPLFLSWIFDRLNSNGGSETELKFWILAALREFLSPTSPQMDVARSELLVTGILSNLQIFLDNMESHGCLPKVLDILLIVAERYPGIFDDAFKDVVDLVVGWSIDASVPKATQSLIFDFFRRLWTQWANHLDFGMELLRHLITDFEELVGVRREPGQPEEGAIELDSPTSGGKVPGNVVTLFRVYQSILCSICYEGFPQGNANVESDVQMEEGAKRELHHLVPWTLRLMYVVSHRFDDKGWFALVPETIKFLSRALRDHFVEYQEEAVKAYQVELEWHLDEFEDK</sequence>
<dbReference type="GO" id="GO:0016301">
    <property type="term" value="F:kinase activity"/>
    <property type="evidence" value="ECO:0007669"/>
    <property type="project" value="UniProtKB-KW"/>
</dbReference>
<evidence type="ECO:0000313" key="2">
    <source>
        <dbReference type="Proteomes" id="UP001212841"/>
    </source>
</evidence>
<keyword evidence="1" id="KW-0418">Kinase</keyword>
<gene>
    <name evidence="1" type="primary">SMG1_3</name>
    <name evidence="1" type="ORF">HK097_005027</name>
</gene>
<protein>
    <submittedName>
        <fullName evidence="1">Serine/threonine-protein kinase smg1</fullName>
    </submittedName>
</protein>
<feature type="non-terminal residue" evidence="1">
    <location>
        <position position="410"/>
    </location>
</feature>
<proteinExistence type="predicted"/>
<dbReference type="SUPFAM" id="SSF48371">
    <property type="entry name" value="ARM repeat"/>
    <property type="match status" value="1"/>
</dbReference>